<evidence type="ECO:0000313" key="2">
    <source>
        <dbReference type="EnsemblMetazoa" id="CapteP225362"/>
    </source>
</evidence>
<organism evidence="2 3">
    <name type="scientific">Capitella teleta</name>
    <name type="common">Polychaete worm</name>
    <dbReference type="NCBI Taxonomy" id="283909"/>
    <lineage>
        <taxon>Eukaryota</taxon>
        <taxon>Metazoa</taxon>
        <taxon>Spiralia</taxon>
        <taxon>Lophotrochozoa</taxon>
        <taxon>Annelida</taxon>
        <taxon>Polychaeta</taxon>
        <taxon>Sedentaria</taxon>
        <taxon>Scolecida</taxon>
        <taxon>Capitellidae</taxon>
        <taxon>Capitella</taxon>
    </lineage>
</organism>
<protein>
    <recommendedName>
        <fullName evidence="1">UspA domain-containing protein</fullName>
    </recommendedName>
</protein>
<dbReference type="Pfam" id="PF00582">
    <property type="entry name" value="Usp"/>
    <property type="match status" value="1"/>
</dbReference>
<proteinExistence type="predicted"/>
<evidence type="ECO:0000313" key="3">
    <source>
        <dbReference type="Proteomes" id="UP000014760"/>
    </source>
</evidence>
<dbReference type="EnsemblMetazoa" id="CapteT225362">
    <property type="protein sequence ID" value="CapteP225362"/>
    <property type="gene ID" value="CapteG225362"/>
</dbReference>
<dbReference type="Proteomes" id="UP000014760">
    <property type="component" value="Unassembled WGS sequence"/>
</dbReference>
<evidence type="ECO:0000259" key="1">
    <source>
        <dbReference type="Pfam" id="PF00582"/>
    </source>
</evidence>
<dbReference type="Gene3D" id="3.40.50.620">
    <property type="entry name" value="HUPs"/>
    <property type="match status" value="1"/>
</dbReference>
<dbReference type="InterPro" id="IPR006015">
    <property type="entry name" value="Universal_stress_UspA"/>
</dbReference>
<dbReference type="CDD" id="cd23659">
    <property type="entry name" value="USP_At3g01520-like"/>
    <property type="match status" value="1"/>
</dbReference>
<dbReference type="PANTHER" id="PTHR46989:SF3">
    <property type="entry name" value="USPA DOMAIN-CONTAINING PROTEIN"/>
    <property type="match status" value="1"/>
</dbReference>
<dbReference type="AlphaFoldDB" id="X2AWR7"/>
<sequence>MADEQKTTVIIAVDGSEHSKSAIACYVNRIHRPGNHVVLSHVIELPDVSHARESHMSPALLRELWEEEMGKSTEIEKKYQEWMKGHGVADVKIRLEGGLKAGQVICRVADEEHACMIVTGTRGLGTIRRTILGSVSDYLIHHSNCPVVVCRHSTD</sequence>
<reference evidence="3" key="2">
    <citation type="journal article" date="2013" name="Nature">
        <title>Insights into bilaterian evolution from three spiralian genomes.</title>
        <authorList>
            <person name="Simakov O."/>
            <person name="Marletaz F."/>
            <person name="Cho S.J."/>
            <person name="Edsinger-Gonzales E."/>
            <person name="Havlak P."/>
            <person name="Hellsten U."/>
            <person name="Kuo D.H."/>
            <person name="Larsson T."/>
            <person name="Lv J."/>
            <person name="Arendt D."/>
            <person name="Savage R."/>
            <person name="Osoegawa K."/>
            <person name="de Jong P."/>
            <person name="Grimwood J."/>
            <person name="Chapman J.A."/>
            <person name="Shapiro H."/>
            <person name="Aerts A."/>
            <person name="Otillar R.P."/>
            <person name="Terry A.Y."/>
            <person name="Boore J.L."/>
            <person name="Grigoriev I.V."/>
            <person name="Lindberg D.R."/>
            <person name="Seaver E.C."/>
            <person name="Weisblat D.A."/>
            <person name="Putnam N.H."/>
            <person name="Rokhsar D.S."/>
        </authorList>
    </citation>
    <scope>NUCLEOTIDE SEQUENCE</scope>
    <source>
        <strain evidence="3">I ESC-2004</strain>
    </source>
</reference>
<dbReference type="PANTHER" id="PTHR46989">
    <property type="entry name" value="USP DOMAIN-CONTAINING PROTEIN"/>
    <property type="match status" value="1"/>
</dbReference>
<dbReference type="HOGENOM" id="CLU_049301_9_2_1"/>
<accession>X2AWR7</accession>
<reference evidence="2" key="3">
    <citation type="submission" date="2015-06" db="UniProtKB">
        <authorList>
            <consortium name="EnsemblMetazoa"/>
        </authorList>
    </citation>
    <scope>IDENTIFICATION</scope>
</reference>
<dbReference type="OMA" id="EDPITFP"/>
<dbReference type="EMBL" id="AMQN01011631">
    <property type="status" value="NOT_ANNOTATED_CDS"/>
    <property type="molecule type" value="Genomic_DNA"/>
</dbReference>
<reference evidence="3" key="1">
    <citation type="submission" date="2012-12" db="EMBL/GenBank/DDBJ databases">
        <authorList>
            <person name="Hellsten U."/>
            <person name="Grimwood J."/>
            <person name="Chapman J.A."/>
            <person name="Shapiro H."/>
            <person name="Aerts A."/>
            <person name="Otillar R.P."/>
            <person name="Terry A.Y."/>
            <person name="Boore J.L."/>
            <person name="Simakov O."/>
            <person name="Marletaz F."/>
            <person name="Cho S.-J."/>
            <person name="Edsinger-Gonzales E."/>
            <person name="Havlak P."/>
            <person name="Kuo D.-H."/>
            <person name="Larsson T."/>
            <person name="Lv J."/>
            <person name="Arendt D."/>
            <person name="Savage R."/>
            <person name="Osoegawa K."/>
            <person name="de Jong P."/>
            <person name="Lindberg D.R."/>
            <person name="Seaver E.C."/>
            <person name="Weisblat D.A."/>
            <person name="Putnam N.H."/>
            <person name="Grigoriev I.V."/>
            <person name="Rokhsar D.S."/>
        </authorList>
    </citation>
    <scope>NUCLEOTIDE SEQUENCE</scope>
    <source>
        <strain evidence="3">I ESC-2004</strain>
    </source>
</reference>
<dbReference type="InterPro" id="IPR014729">
    <property type="entry name" value="Rossmann-like_a/b/a_fold"/>
</dbReference>
<feature type="domain" description="UspA" evidence="1">
    <location>
        <begin position="8"/>
        <end position="151"/>
    </location>
</feature>
<name>X2AWR7_CAPTE</name>
<keyword evidence="3" id="KW-1185">Reference proteome</keyword>
<dbReference type="InterPro" id="IPR006016">
    <property type="entry name" value="UspA"/>
</dbReference>
<dbReference type="PRINTS" id="PR01438">
    <property type="entry name" value="UNVRSLSTRESS"/>
</dbReference>
<dbReference type="SUPFAM" id="SSF52402">
    <property type="entry name" value="Adenine nucleotide alpha hydrolases-like"/>
    <property type="match status" value="1"/>
</dbReference>